<dbReference type="PANTHER" id="PTHR33734:SF22">
    <property type="entry name" value="MEMBRANE-BOUND LYTIC MUREIN TRANSGLYCOSYLASE D"/>
    <property type="match status" value="1"/>
</dbReference>
<dbReference type="Pfam" id="PF01476">
    <property type="entry name" value="LysM"/>
    <property type="match status" value="3"/>
</dbReference>
<evidence type="ECO:0000313" key="4">
    <source>
        <dbReference type="Proteomes" id="UP000474296"/>
    </source>
</evidence>
<keyword evidence="1" id="KW-0732">Signal</keyword>
<dbReference type="CDD" id="cd00118">
    <property type="entry name" value="LysM"/>
    <property type="match status" value="2"/>
</dbReference>
<proteinExistence type="predicted"/>
<evidence type="ECO:0000256" key="1">
    <source>
        <dbReference type="SAM" id="SignalP"/>
    </source>
</evidence>
<dbReference type="SMART" id="SM00257">
    <property type="entry name" value="LysM"/>
    <property type="match status" value="5"/>
</dbReference>
<name>A0A6M0CL84_9FLAO</name>
<organism evidence="3 4">
    <name type="scientific">Spongiivirga citrea</name>
    <dbReference type="NCBI Taxonomy" id="1481457"/>
    <lineage>
        <taxon>Bacteria</taxon>
        <taxon>Pseudomonadati</taxon>
        <taxon>Bacteroidota</taxon>
        <taxon>Flavobacteriia</taxon>
        <taxon>Flavobacteriales</taxon>
        <taxon>Flavobacteriaceae</taxon>
        <taxon>Spongiivirga</taxon>
    </lineage>
</organism>
<dbReference type="AlphaFoldDB" id="A0A6M0CL84"/>
<dbReference type="PANTHER" id="PTHR33734">
    <property type="entry name" value="LYSM DOMAIN-CONTAINING GPI-ANCHORED PROTEIN 2"/>
    <property type="match status" value="1"/>
</dbReference>
<sequence>MNKVFTFVLVLFLGFQLSNAQDETYRRHRVQANETLETIARAYKVSPFDIIKLNPKAKEGIDTTMVLLIPSNSILGDKIKKRTVTFSDYKVRRKETIFGIAQKFKISVEDIKKHNPTLYTGELQKGSIIKIPKYQEEAVKTVSIPVGADTPVVATDTVKNASGQLLSSMQPKFKDSLVGFKKHKAKKRETLFSLSQRFNIAIDSIKKYNRFLYGAELKRGDRLQIPEYIQVEDNPFGDVDLVEYIVLPQEGKWRVAYKFGITQEELALYNPQMGEMLKDGELILVPNKSASETDQVDEDYHYYEVKKAEGFYRLKVKLGIEEEIIRLLNPEIDKLGGLKEGMILKIPKNSEGDFNVTDLLLTERFNLKDSIQLGHSSTIAVMLPFKLNQVDLSNPSDARDKIKDDELITNTLDFYSGLLMAVEEAKDLGLSTNVDVYDVEFRNKKLDDILLIKDFADTDVVIGPFLQSNVNKVAGHLSSLDIPIMSPIWSKDEQLYDNVFQTTPANSVLRAKMVKYIKDNIGDRELLIIADEENEAVKQQLLLEFPDAMSIDLTQTEKEKEEKRGKFVKRDALEELLVQEKEYWVLLETDNQVLGANVTSLLNAFVIEEFKITLFTTLKAKFYDEDIVANEHLANLAFHFPSVDNIRISGGSNSFEKEYKKQYNITPSKWAVRGYDLTMDTLLRLAYNENLRASSYLIGETEYVENKFHYERMGNKGFYNRGVYIIKYDGFSTKEVR</sequence>
<feature type="domain" description="LysM" evidence="2">
    <location>
        <begin position="87"/>
        <end position="131"/>
    </location>
</feature>
<feature type="domain" description="LysM" evidence="2">
    <location>
        <begin position="181"/>
        <end position="231"/>
    </location>
</feature>
<gene>
    <name evidence="3" type="ORF">GWK10_11015</name>
</gene>
<feature type="signal peptide" evidence="1">
    <location>
        <begin position="1"/>
        <end position="20"/>
    </location>
</feature>
<dbReference type="PROSITE" id="PS51782">
    <property type="entry name" value="LYSM"/>
    <property type="match status" value="3"/>
</dbReference>
<keyword evidence="4" id="KW-1185">Reference proteome</keyword>
<reference evidence="3 4" key="1">
    <citation type="submission" date="2020-01" db="EMBL/GenBank/DDBJ databases">
        <title>Spongiivirga citrea KCTC 32990T.</title>
        <authorList>
            <person name="Wang G."/>
        </authorList>
    </citation>
    <scope>NUCLEOTIDE SEQUENCE [LARGE SCALE GENOMIC DNA]</scope>
    <source>
        <strain evidence="3 4">KCTC 32990</strain>
    </source>
</reference>
<dbReference type="InterPro" id="IPR018392">
    <property type="entry name" value="LysM"/>
</dbReference>
<comment type="caution">
    <text evidence="3">The sequence shown here is derived from an EMBL/GenBank/DDBJ whole genome shotgun (WGS) entry which is preliminary data.</text>
</comment>
<dbReference type="Proteomes" id="UP000474296">
    <property type="component" value="Unassembled WGS sequence"/>
</dbReference>
<dbReference type="RefSeq" id="WP_164032417.1">
    <property type="nucleotide sequence ID" value="NZ_JAABOQ010000004.1"/>
</dbReference>
<accession>A0A6M0CL84</accession>
<dbReference type="Gene3D" id="3.10.350.10">
    <property type="entry name" value="LysM domain"/>
    <property type="match status" value="3"/>
</dbReference>
<protein>
    <submittedName>
        <fullName evidence="3">LysM peptidoglycan-binding domain-containing protein</fullName>
    </submittedName>
</protein>
<dbReference type="InterPro" id="IPR028082">
    <property type="entry name" value="Peripla_BP_I"/>
</dbReference>
<dbReference type="GO" id="GO:0008932">
    <property type="term" value="F:lytic endotransglycosylase activity"/>
    <property type="evidence" value="ECO:0007669"/>
    <property type="project" value="TreeGrafter"/>
</dbReference>
<evidence type="ECO:0000259" key="2">
    <source>
        <dbReference type="PROSITE" id="PS51782"/>
    </source>
</evidence>
<dbReference type="InterPro" id="IPR036779">
    <property type="entry name" value="LysM_dom_sf"/>
</dbReference>
<feature type="domain" description="LysM" evidence="2">
    <location>
        <begin position="26"/>
        <end position="81"/>
    </location>
</feature>
<dbReference type="Gene3D" id="3.40.50.2300">
    <property type="match status" value="2"/>
</dbReference>
<evidence type="ECO:0000313" key="3">
    <source>
        <dbReference type="EMBL" id="NER17743.1"/>
    </source>
</evidence>
<dbReference type="EMBL" id="JAABOQ010000004">
    <property type="protein sequence ID" value="NER17743.1"/>
    <property type="molecule type" value="Genomic_DNA"/>
</dbReference>
<dbReference type="SUPFAM" id="SSF53822">
    <property type="entry name" value="Periplasmic binding protein-like I"/>
    <property type="match status" value="1"/>
</dbReference>
<feature type="chain" id="PRO_5026956995" evidence="1">
    <location>
        <begin position="21"/>
        <end position="737"/>
    </location>
</feature>
<dbReference type="SUPFAM" id="SSF54106">
    <property type="entry name" value="LysM domain"/>
    <property type="match status" value="3"/>
</dbReference>